<accession>F2B1W2</accession>
<evidence type="ECO:0000313" key="1">
    <source>
        <dbReference type="EMBL" id="EGF24054.1"/>
    </source>
</evidence>
<evidence type="ECO:0000313" key="2">
    <source>
        <dbReference type="Proteomes" id="UP000006222"/>
    </source>
</evidence>
<dbReference type="EMBL" id="AFAR01000315">
    <property type="protein sequence ID" value="EGF24054.1"/>
    <property type="molecule type" value="Genomic_DNA"/>
</dbReference>
<proteinExistence type="predicted"/>
<dbReference type="PATRIC" id="fig|991778.3.peg.6321"/>
<organism evidence="1 2">
    <name type="scientific">Rhodopirellula baltica WH47</name>
    <dbReference type="NCBI Taxonomy" id="991778"/>
    <lineage>
        <taxon>Bacteria</taxon>
        <taxon>Pseudomonadati</taxon>
        <taxon>Planctomycetota</taxon>
        <taxon>Planctomycetia</taxon>
        <taxon>Pirellulales</taxon>
        <taxon>Pirellulaceae</taxon>
        <taxon>Rhodopirellula</taxon>
    </lineage>
</organism>
<sequence length="47" mass="5395">MISFAKIKIELSWLCSSLRCSGWLLVDVNSNPKRNFSRNHWKSDAGV</sequence>
<comment type="caution">
    <text evidence="1">The sequence shown here is derived from an EMBL/GenBank/DDBJ whole genome shotgun (WGS) entry which is preliminary data.</text>
</comment>
<gene>
    <name evidence="1" type="ORF">RBWH47_00125</name>
</gene>
<dbReference type="Proteomes" id="UP000006222">
    <property type="component" value="Unassembled WGS sequence"/>
</dbReference>
<dbReference type="AlphaFoldDB" id="F2B1W2"/>
<name>F2B1W2_RHOBT</name>
<protein>
    <submittedName>
        <fullName evidence="1">Uncharacterized protein</fullName>
    </submittedName>
</protein>
<reference evidence="1 2" key="1">
    <citation type="journal article" date="2013" name="Mar. Genomics">
        <title>Expression of sulfatases in Rhodopirellula baltica and the diversity of sulfatases in the genus Rhodopirellula.</title>
        <authorList>
            <person name="Wegner C.E."/>
            <person name="Richter-Heitmann T."/>
            <person name="Klindworth A."/>
            <person name="Klockow C."/>
            <person name="Richter M."/>
            <person name="Achstetter T."/>
            <person name="Glockner F.O."/>
            <person name="Harder J."/>
        </authorList>
    </citation>
    <scope>NUCLEOTIDE SEQUENCE [LARGE SCALE GENOMIC DNA]</scope>
    <source>
        <strain evidence="1 2">WH47</strain>
    </source>
</reference>